<sequence length="90" mass="9544">MYLGVKKTRLLNGQSLMKLACVIVACMAVVGALMAQAQAQMTCAAVHRNLRPCFLYVLGGSNGTPPERCCDGVKAVADAGETTEDRRCPV</sequence>
<dbReference type="InterPro" id="IPR016140">
    <property type="entry name" value="Bifunc_inhib/LTP/seed_store"/>
</dbReference>
<dbReference type="InterPro" id="IPR000528">
    <property type="entry name" value="Plant_nsLTP"/>
</dbReference>
<evidence type="ECO:0000256" key="2">
    <source>
        <dbReference type="ARBA" id="ARBA00023157"/>
    </source>
</evidence>
<evidence type="ECO:0000256" key="1">
    <source>
        <dbReference type="ARBA" id="ARBA00009748"/>
    </source>
</evidence>
<dbReference type="EMBL" id="JAAIUW010000001">
    <property type="protein sequence ID" value="KAF7845243.1"/>
    <property type="molecule type" value="Genomic_DNA"/>
</dbReference>
<dbReference type="PANTHER" id="PTHR33076">
    <property type="entry name" value="NON-SPECIFIC LIPID-TRANSFER PROTEIN 2-RELATED"/>
    <property type="match status" value="1"/>
</dbReference>
<dbReference type="InterPro" id="IPR036312">
    <property type="entry name" value="Bifun_inhib/LTP/seed_sf"/>
</dbReference>
<accession>A0A834XH26</accession>
<keyword evidence="2" id="KW-1015">Disulfide bond</keyword>
<comment type="similarity">
    <text evidence="1">Belongs to the plant LTP family.</text>
</comment>
<organism evidence="4 5">
    <name type="scientific">Senna tora</name>
    <dbReference type="NCBI Taxonomy" id="362788"/>
    <lineage>
        <taxon>Eukaryota</taxon>
        <taxon>Viridiplantae</taxon>
        <taxon>Streptophyta</taxon>
        <taxon>Embryophyta</taxon>
        <taxon>Tracheophyta</taxon>
        <taxon>Spermatophyta</taxon>
        <taxon>Magnoliopsida</taxon>
        <taxon>eudicotyledons</taxon>
        <taxon>Gunneridae</taxon>
        <taxon>Pentapetalae</taxon>
        <taxon>rosids</taxon>
        <taxon>fabids</taxon>
        <taxon>Fabales</taxon>
        <taxon>Fabaceae</taxon>
        <taxon>Caesalpinioideae</taxon>
        <taxon>Cassia clade</taxon>
        <taxon>Senna</taxon>
    </lineage>
</organism>
<dbReference type="Pfam" id="PF14368">
    <property type="entry name" value="LTP_2"/>
    <property type="match status" value="1"/>
</dbReference>
<proteinExistence type="inferred from homology"/>
<dbReference type="GO" id="GO:0006869">
    <property type="term" value="P:lipid transport"/>
    <property type="evidence" value="ECO:0007669"/>
    <property type="project" value="InterPro"/>
</dbReference>
<name>A0A834XH26_9FABA</name>
<protein>
    <submittedName>
        <fullName evidence="4">Lipid transfer protein</fullName>
    </submittedName>
</protein>
<reference evidence="4" key="1">
    <citation type="submission" date="2020-09" db="EMBL/GenBank/DDBJ databases">
        <title>Genome-Enabled Discovery of Anthraquinone Biosynthesis in Senna tora.</title>
        <authorList>
            <person name="Kang S.-H."/>
            <person name="Pandey R.P."/>
            <person name="Lee C.-M."/>
            <person name="Sim J.-S."/>
            <person name="Jeong J.-T."/>
            <person name="Choi B.-S."/>
            <person name="Jung M."/>
            <person name="Ginzburg D."/>
            <person name="Zhao K."/>
            <person name="Won S.Y."/>
            <person name="Oh T.-J."/>
            <person name="Yu Y."/>
            <person name="Kim N.-H."/>
            <person name="Lee O.R."/>
            <person name="Lee T.-H."/>
            <person name="Bashyal P."/>
            <person name="Kim T.-S."/>
            <person name="Lee W.-H."/>
            <person name="Kawkins C."/>
            <person name="Kim C.-K."/>
            <person name="Kim J.S."/>
            <person name="Ahn B.O."/>
            <person name="Rhee S.Y."/>
            <person name="Sohng J.K."/>
        </authorList>
    </citation>
    <scope>NUCLEOTIDE SEQUENCE</scope>
    <source>
        <tissue evidence="4">Leaf</tissue>
    </source>
</reference>
<dbReference type="Proteomes" id="UP000634136">
    <property type="component" value="Unassembled WGS sequence"/>
</dbReference>
<feature type="domain" description="Bifunctional inhibitor/plant lipid transfer protein/seed storage helical" evidence="3">
    <location>
        <begin position="25"/>
        <end position="79"/>
    </location>
</feature>
<dbReference type="GO" id="GO:0008289">
    <property type="term" value="F:lipid binding"/>
    <property type="evidence" value="ECO:0007669"/>
    <property type="project" value="InterPro"/>
</dbReference>
<comment type="caution">
    <text evidence="4">The sequence shown here is derived from an EMBL/GenBank/DDBJ whole genome shotgun (WGS) entry which is preliminary data.</text>
</comment>
<dbReference type="AlphaFoldDB" id="A0A834XH26"/>
<dbReference type="Gene3D" id="1.10.110.10">
    <property type="entry name" value="Plant lipid-transfer and hydrophobic proteins"/>
    <property type="match status" value="1"/>
</dbReference>
<gene>
    <name evidence="4" type="ORF">G2W53_002148</name>
</gene>
<keyword evidence="5" id="KW-1185">Reference proteome</keyword>
<evidence type="ECO:0000313" key="4">
    <source>
        <dbReference type="EMBL" id="KAF7845243.1"/>
    </source>
</evidence>
<evidence type="ECO:0000313" key="5">
    <source>
        <dbReference type="Proteomes" id="UP000634136"/>
    </source>
</evidence>
<dbReference type="SUPFAM" id="SSF47699">
    <property type="entry name" value="Bifunctional inhibitor/lipid-transfer protein/seed storage 2S albumin"/>
    <property type="match status" value="1"/>
</dbReference>
<evidence type="ECO:0000259" key="3">
    <source>
        <dbReference type="Pfam" id="PF14368"/>
    </source>
</evidence>
<dbReference type="OrthoDB" id="1890443at2759"/>